<accession>A0A1H0NZB4</accession>
<keyword evidence="2" id="KW-1185">Reference proteome</keyword>
<dbReference type="OrthoDB" id="3534939at2"/>
<gene>
    <name evidence="1" type="ORF">SAMN05660199_02917</name>
</gene>
<sequence length="113" mass="11815">MAYESVHIDPEAADAALRNWQASVEALRQTVTQRSTAIEAAEAAQPWGGDADGRRFGGVYAEGATPSRSAAHSVASRFENLGTTVRTAVQASLASDEVQAAALAPAQQALHPR</sequence>
<organism evidence="1 2">
    <name type="scientific">Klenkia soli</name>
    <dbReference type="NCBI Taxonomy" id="1052260"/>
    <lineage>
        <taxon>Bacteria</taxon>
        <taxon>Bacillati</taxon>
        <taxon>Actinomycetota</taxon>
        <taxon>Actinomycetes</taxon>
        <taxon>Geodermatophilales</taxon>
        <taxon>Geodermatophilaceae</taxon>
        <taxon>Klenkia</taxon>
    </lineage>
</organism>
<proteinExistence type="predicted"/>
<name>A0A1H0NZB4_9ACTN</name>
<evidence type="ECO:0000313" key="2">
    <source>
        <dbReference type="Proteomes" id="UP000199088"/>
    </source>
</evidence>
<dbReference type="Proteomes" id="UP000199088">
    <property type="component" value="Unassembled WGS sequence"/>
</dbReference>
<dbReference type="AlphaFoldDB" id="A0A1H0NZB4"/>
<dbReference type="EMBL" id="FNIR01000009">
    <property type="protein sequence ID" value="SDO98034.1"/>
    <property type="molecule type" value="Genomic_DNA"/>
</dbReference>
<protein>
    <submittedName>
        <fullName evidence="1">Uncharacterized protein</fullName>
    </submittedName>
</protein>
<reference evidence="2" key="1">
    <citation type="submission" date="2016-10" db="EMBL/GenBank/DDBJ databases">
        <authorList>
            <person name="Varghese N."/>
            <person name="Submissions S."/>
        </authorList>
    </citation>
    <scope>NUCLEOTIDE SEQUENCE [LARGE SCALE GENOMIC DNA]</scope>
    <source>
        <strain evidence="2">DSM 45843</strain>
    </source>
</reference>
<evidence type="ECO:0000313" key="1">
    <source>
        <dbReference type="EMBL" id="SDO98034.1"/>
    </source>
</evidence>
<dbReference type="RefSeq" id="WP_091246517.1">
    <property type="nucleotide sequence ID" value="NZ_FNIR01000009.1"/>
</dbReference>